<dbReference type="PANTHER" id="PTHR38600:SF1">
    <property type="entry name" value="TRANSCRIPTIONAL REGULATORY PROTEIN"/>
    <property type="match status" value="1"/>
</dbReference>
<reference evidence="3 4" key="1">
    <citation type="submission" date="2015-10" db="EMBL/GenBank/DDBJ databases">
        <title>Draft genome sequence of Streptomyces sp. RV15, isolated from a marine sponge.</title>
        <authorList>
            <person name="Ruckert C."/>
            <person name="Abdelmohsen U.R."/>
            <person name="Winkler A."/>
            <person name="Hentschel U."/>
            <person name="Kalinowski J."/>
            <person name="Kampfer P."/>
            <person name="Glaeser S."/>
        </authorList>
    </citation>
    <scope>NUCLEOTIDE SEQUENCE [LARGE SCALE GENOMIC DNA]</scope>
    <source>
        <strain evidence="3 4">RV15</strain>
    </source>
</reference>
<accession>A0A124IDM3</accession>
<dbReference type="SMART" id="SM00418">
    <property type="entry name" value="HTH_ARSR"/>
    <property type="match status" value="1"/>
</dbReference>
<dbReference type="InterPro" id="IPR023393">
    <property type="entry name" value="START-like_dom_sf"/>
</dbReference>
<dbReference type="InterPro" id="IPR036390">
    <property type="entry name" value="WH_DNA-bd_sf"/>
</dbReference>
<dbReference type="PRINTS" id="PR00778">
    <property type="entry name" value="HTHARSR"/>
</dbReference>
<dbReference type="Pfam" id="PF12840">
    <property type="entry name" value="HTH_20"/>
    <property type="match status" value="1"/>
</dbReference>
<keyword evidence="4" id="KW-1185">Reference proteome</keyword>
<feature type="domain" description="HTH arsR-type" evidence="2">
    <location>
        <begin position="1"/>
        <end position="88"/>
    </location>
</feature>
<name>A0A124IDM3_9ACTN</name>
<dbReference type="RefSeq" id="WP_067032662.1">
    <property type="nucleotide sequence ID" value="NZ_KQ949114.1"/>
</dbReference>
<dbReference type="AlphaFoldDB" id="A0A124IDM3"/>
<dbReference type="Proteomes" id="UP000053260">
    <property type="component" value="Unassembled WGS sequence"/>
</dbReference>
<dbReference type="EMBL" id="LMXB01000109">
    <property type="protein sequence ID" value="KUO15617.1"/>
    <property type="molecule type" value="Genomic_DNA"/>
</dbReference>
<dbReference type="NCBIfam" id="NF033788">
    <property type="entry name" value="HTH_metalloreg"/>
    <property type="match status" value="1"/>
</dbReference>
<evidence type="ECO:0000256" key="1">
    <source>
        <dbReference type="ARBA" id="ARBA00006817"/>
    </source>
</evidence>
<dbReference type="InterPro" id="IPR001845">
    <property type="entry name" value="HTH_ArsR_DNA-bd_dom"/>
</dbReference>
<sequence>MDKVFKALADDTRRRLLDRLHEHSGQTLGELCERIAMTRQSVTQHLAVLEAANLVSTVRRGREKLHYLNPVPLQEIQERWIDKFERPRLRVLGAVKRRAEETMTDKPTFVYVTYIESTPEKVWDALTDADLTAAYWGHSNVSDWRQGSRWEHVRTDGSGIADAVGTVVASERPTRLVTTWAAPDEEGQQDKYSRVIFDIRQHADIVRLTVTHEDLADEGELADASSGWPAVLSNLKSLLETGHPLPQEPWLVPTR</sequence>
<dbReference type="PROSITE" id="PS50987">
    <property type="entry name" value="HTH_ARSR_2"/>
    <property type="match status" value="1"/>
</dbReference>
<dbReference type="InterPro" id="IPR013538">
    <property type="entry name" value="ASHA1/2-like_C"/>
</dbReference>
<organism evidence="3 4">
    <name type="scientific">Streptomyces dysideae</name>
    <dbReference type="NCBI Taxonomy" id="909626"/>
    <lineage>
        <taxon>Bacteria</taxon>
        <taxon>Bacillati</taxon>
        <taxon>Actinomycetota</taxon>
        <taxon>Actinomycetes</taxon>
        <taxon>Kitasatosporales</taxon>
        <taxon>Streptomycetaceae</taxon>
        <taxon>Streptomyces</taxon>
    </lineage>
</organism>
<evidence type="ECO:0000313" key="3">
    <source>
        <dbReference type="EMBL" id="KUO15617.1"/>
    </source>
</evidence>
<gene>
    <name evidence="3" type="ORF">AQJ91_40615</name>
</gene>
<dbReference type="OrthoDB" id="9815653at2"/>
<dbReference type="SUPFAM" id="SSF55961">
    <property type="entry name" value="Bet v1-like"/>
    <property type="match status" value="1"/>
</dbReference>
<evidence type="ECO:0000313" key="4">
    <source>
        <dbReference type="Proteomes" id="UP000053260"/>
    </source>
</evidence>
<dbReference type="PANTHER" id="PTHR38600">
    <property type="entry name" value="TRANSCRIPTIONAL REGULATORY PROTEIN"/>
    <property type="match status" value="1"/>
</dbReference>
<dbReference type="SUPFAM" id="SSF46785">
    <property type="entry name" value="Winged helix' DNA-binding domain"/>
    <property type="match status" value="1"/>
</dbReference>
<evidence type="ECO:0000259" key="2">
    <source>
        <dbReference type="PROSITE" id="PS50987"/>
    </source>
</evidence>
<dbReference type="STRING" id="909626.AQJ91_40615"/>
<dbReference type="InterPro" id="IPR036388">
    <property type="entry name" value="WH-like_DNA-bd_sf"/>
</dbReference>
<proteinExistence type="inferred from homology"/>
<dbReference type="CDD" id="cd00090">
    <property type="entry name" value="HTH_ARSR"/>
    <property type="match status" value="1"/>
</dbReference>
<comment type="similarity">
    <text evidence="1">Belongs to the AHA1 family.</text>
</comment>
<dbReference type="CDD" id="cd08893">
    <property type="entry name" value="SRPBCC_CalC_Aha1-like_GntR-HTH"/>
    <property type="match status" value="1"/>
</dbReference>
<dbReference type="InterPro" id="IPR011991">
    <property type="entry name" value="ArsR-like_HTH"/>
</dbReference>
<dbReference type="Pfam" id="PF08327">
    <property type="entry name" value="AHSA1"/>
    <property type="match status" value="1"/>
</dbReference>
<comment type="caution">
    <text evidence="3">The sequence shown here is derived from an EMBL/GenBank/DDBJ whole genome shotgun (WGS) entry which is preliminary data.</text>
</comment>
<dbReference type="Gene3D" id="1.10.10.10">
    <property type="entry name" value="Winged helix-like DNA-binding domain superfamily/Winged helix DNA-binding domain"/>
    <property type="match status" value="1"/>
</dbReference>
<dbReference type="GO" id="GO:0003700">
    <property type="term" value="F:DNA-binding transcription factor activity"/>
    <property type="evidence" value="ECO:0007669"/>
    <property type="project" value="InterPro"/>
</dbReference>
<dbReference type="Gene3D" id="3.30.530.20">
    <property type="match status" value="1"/>
</dbReference>
<protein>
    <submittedName>
        <fullName evidence="3">ArsR family transcriptional regulator</fullName>
    </submittedName>
</protein>